<accession>A0AAW0CLV1</accession>
<evidence type="ECO:0000256" key="1">
    <source>
        <dbReference type="SAM" id="MobiDB-lite"/>
    </source>
</evidence>
<dbReference type="EMBL" id="JAYKXP010000036">
    <property type="protein sequence ID" value="KAK7040780.1"/>
    <property type="molecule type" value="Genomic_DNA"/>
</dbReference>
<feature type="compositionally biased region" description="Low complexity" evidence="1">
    <location>
        <begin position="32"/>
        <end position="45"/>
    </location>
</feature>
<feature type="region of interest" description="Disordered" evidence="1">
    <location>
        <begin position="1"/>
        <end position="78"/>
    </location>
</feature>
<gene>
    <name evidence="2" type="ORF">VNI00_009686</name>
</gene>
<reference evidence="2 3" key="1">
    <citation type="submission" date="2024-01" db="EMBL/GenBank/DDBJ databases">
        <title>A draft genome for a cacao thread blight-causing isolate of Paramarasmius palmivorus.</title>
        <authorList>
            <person name="Baruah I.K."/>
            <person name="Bukari Y."/>
            <person name="Amoako-Attah I."/>
            <person name="Meinhardt L.W."/>
            <person name="Bailey B.A."/>
            <person name="Cohen S.P."/>
        </authorList>
    </citation>
    <scope>NUCLEOTIDE SEQUENCE [LARGE SCALE GENOMIC DNA]</scope>
    <source>
        <strain evidence="2 3">GH-12</strain>
    </source>
</reference>
<dbReference type="AlphaFoldDB" id="A0AAW0CLV1"/>
<keyword evidence="3" id="KW-1185">Reference proteome</keyword>
<feature type="compositionally biased region" description="Basic residues" evidence="1">
    <location>
        <begin position="13"/>
        <end position="25"/>
    </location>
</feature>
<evidence type="ECO:0000313" key="3">
    <source>
        <dbReference type="Proteomes" id="UP001383192"/>
    </source>
</evidence>
<sequence>MFVPFITLTTARAKTKNRLSPRAGRRGGGGSSESSGESSSSSGGTSLPGGGIGGSSSGSGPSSGSDNTNSTYESDEELSKKITTPIVVTGGTYRLASPFSSGGGPVLTVPGQLFGGRQQGGGTRDQVYGTSVYGSGYPNISERGVAGRGFPFYFWPIAWSAGVDEESYLRSQEYGKVDNTSRPGGPLVQATFTSNTMGDTFRVVMDNATASSLIPRLWAFCLEWLVPPVNTTSTTSLAASYPSVLPTPSLLGDIPQPENVIQYYRASSVALTLDRYNNTAAFSNNGDVNLAPAPLPLGMDRTLMDCLNKTIGEVVLLINRNGAPASGLDVEIGQVVFILLIFKVFLRF</sequence>
<comment type="caution">
    <text evidence="2">The sequence shown here is derived from an EMBL/GenBank/DDBJ whole genome shotgun (WGS) entry which is preliminary data.</text>
</comment>
<feature type="compositionally biased region" description="Gly residues" evidence="1">
    <location>
        <begin position="46"/>
        <end position="57"/>
    </location>
</feature>
<organism evidence="2 3">
    <name type="scientific">Paramarasmius palmivorus</name>
    <dbReference type="NCBI Taxonomy" id="297713"/>
    <lineage>
        <taxon>Eukaryota</taxon>
        <taxon>Fungi</taxon>
        <taxon>Dikarya</taxon>
        <taxon>Basidiomycota</taxon>
        <taxon>Agaricomycotina</taxon>
        <taxon>Agaricomycetes</taxon>
        <taxon>Agaricomycetidae</taxon>
        <taxon>Agaricales</taxon>
        <taxon>Marasmiineae</taxon>
        <taxon>Marasmiaceae</taxon>
        <taxon>Paramarasmius</taxon>
    </lineage>
</organism>
<dbReference type="Proteomes" id="UP001383192">
    <property type="component" value="Unassembled WGS sequence"/>
</dbReference>
<proteinExistence type="predicted"/>
<evidence type="ECO:0000313" key="2">
    <source>
        <dbReference type="EMBL" id="KAK7040780.1"/>
    </source>
</evidence>
<protein>
    <submittedName>
        <fullName evidence="2">Uncharacterized protein</fullName>
    </submittedName>
</protein>
<name>A0AAW0CLV1_9AGAR</name>